<evidence type="ECO:0000313" key="1">
    <source>
        <dbReference type="EMBL" id="GEP72526.1"/>
    </source>
</evidence>
<reference evidence="1 2" key="1">
    <citation type="submission" date="2019-07" db="EMBL/GenBank/DDBJ databases">
        <title>Whole genome shotgun sequence of Lactobacillus rapi NBRC 109618.</title>
        <authorList>
            <person name="Hosoyama A."/>
            <person name="Uohara A."/>
            <person name="Ohji S."/>
            <person name="Ichikawa N."/>
        </authorList>
    </citation>
    <scope>NUCLEOTIDE SEQUENCE [LARGE SCALE GENOMIC DNA]</scope>
    <source>
        <strain evidence="1 2">NBRC 109618</strain>
    </source>
</reference>
<protein>
    <submittedName>
        <fullName evidence="1">Uncharacterized protein</fullName>
    </submittedName>
</protein>
<proteinExistence type="predicted"/>
<dbReference type="OrthoDB" id="2317789at2"/>
<comment type="caution">
    <text evidence="1">The sequence shown here is derived from an EMBL/GenBank/DDBJ whole genome shotgun (WGS) entry which is preliminary data.</text>
</comment>
<accession>A0A512PMU9</accession>
<dbReference type="RefSeq" id="WP_054747356.1">
    <property type="nucleotide sequence ID" value="NZ_BKAM01000021.1"/>
</dbReference>
<dbReference type="EMBL" id="BKAM01000021">
    <property type="protein sequence ID" value="GEP72526.1"/>
    <property type="molecule type" value="Genomic_DNA"/>
</dbReference>
<dbReference type="Proteomes" id="UP000321569">
    <property type="component" value="Unassembled WGS sequence"/>
</dbReference>
<name>A0A512PMU9_9LACO</name>
<sequence>MKRSTITILLTLIFCTVVVVSGVNSNERNNAAAANPSAVSKAFRGNWYGNETEFTFYKDGVRTASPTTNYTRSGNYFVFGPTNTQGWKAFGTPNTQDVTIARITEKNVAGFTQPVLEEYKVKSPDFAPHKVYYYTRNNTDVMKSMTGTIAKVPQAHIEGFNIE</sequence>
<dbReference type="AlphaFoldDB" id="A0A512PMU9"/>
<gene>
    <name evidence="1" type="ORF">LRA02_13940</name>
</gene>
<evidence type="ECO:0000313" key="2">
    <source>
        <dbReference type="Proteomes" id="UP000321569"/>
    </source>
</evidence>
<organism evidence="1 2">
    <name type="scientific">Lentilactobacillus rapi</name>
    <dbReference type="NCBI Taxonomy" id="481723"/>
    <lineage>
        <taxon>Bacteria</taxon>
        <taxon>Bacillati</taxon>
        <taxon>Bacillota</taxon>
        <taxon>Bacilli</taxon>
        <taxon>Lactobacillales</taxon>
        <taxon>Lactobacillaceae</taxon>
        <taxon>Lentilactobacillus</taxon>
    </lineage>
</organism>